<evidence type="ECO:0000313" key="9">
    <source>
        <dbReference type="Proteomes" id="UP001500967"/>
    </source>
</evidence>
<gene>
    <name evidence="8" type="ORF">GCM10009539_58780</name>
</gene>
<protein>
    <submittedName>
        <fullName evidence="8">MFS transporter</fullName>
    </submittedName>
</protein>
<dbReference type="PANTHER" id="PTHR43124:SF3">
    <property type="entry name" value="CHLORAMPHENICOL EFFLUX PUMP RV0191"/>
    <property type="match status" value="1"/>
</dbReference>
<evidence type="ECO:0000256" key="5">
    <source>
        <dbReference type="ARBA" id="ARBA00023136"/>
    </source>
</evidence>
<keyword evidence="9" id="KW-1185">Reference proteome</keyword>
<dbReference type="InterPro" id="IPR020846">
    <property type="entry name" value="MFS_dom"/>
</dbReference>
<comment type="caution">
    <text evidence="8">The sequence shown here is derived from an EMBL/GenBank/DDBJ whole genome shotgun (WGS) entry which is preliminary data.</text>
</comment>
<evidence type="ECO:0000256" key="1">
    <source>
        <dbReference type="ARBA" id="ARBA00004651"/>
    </source>
</evidence>
<keyword evidence="2" id="KW-1003">Cell membrane</keyword>
<feature type="transmembrane region" description="Helical" evidence="6">
    <location>
        <begin position="198"/>
        <end position="216"/>
    </location>
</feature>
<evidence type="ECO:0000256" key="6">
    <source>
        <dbReference type="SAM" id="Phobius"/>
    </source>
</evidence>
<evidence type="ECO:0000256" key="2">
    <source>
        <dbReference type="ARBA" id="ARBA00022475"/>
    </source>
</evidence>
<feature type="transmembrane region" description="Helical" evidence="6">
    <location>
        <begin position="29"/>
        <end position="52"/>
    </location>
</feature>
<accession>A0ABN0UXS7</accession>
<feature type="transmembrane region" description="Helical" evidence="6">
    <location>
        <begin position="223"/>
        <end position="241"/>
    </location>
</feature>
<evidence type="ECO:0000259" key="7">
    <source>
        <dbReference type="PROSITE" id="PS50850"/>
    </source>
</evidence>
<proteinExistence type="predicted"/>
<feature type="transmembrane region" description="Helical" evidence="6">
    <location>
        <begin position="313"/>
        <end position="333"/>
    </location>
</feature>
<dbReference type="InterPro" id="IPR011701">
    <property type="entry name" value="MFS"/>
</dbReference>
<reference evidence="8 9" key="1">
    <citation type="journal article" date="2019" name="Int. J. Syst. Evol. Microbiol.">
        <title>The Global Catalogue of Microorganisms (GCM) 10K type strain sequencing project: providing services to taxonomists for standard genome sequencing and annotation.</title>
        <authorList>
            <consortium name="The Broad Institute Genomics Platform"/>
            <consortium name="The Broad Institute Genome Sequencing Center for Infectious Disease"/>
            <person name="Wu L."/>
            <person name="Ma J."/>
        </authorList>
    </citation>
    <scope>NUCLEOTIDE SEQUENCE [LARGE SCALE GENOMIC DNA]</scope>
    <source>
        <strain evidence="8 9">JCM 10425</strain>
    </source>
</reference>
<feature type="transmembrane region" description="Helical" evidence="6">
    <location>
        <begin position="115"/>
        <end position="137"/>
    </location>
</feature>
<evidence type="ECO:0000256" key="3">
    <source>
        <dbReference type="ARBA" id="ARBA00022692"/>
    </source>
</evidence>
<name>A0ABN0UXS7_9ACTN</name>
<feature type="transmembrane region" description="Helical" evidence="6">
    <location>
        <begin position="280"/>
        <end position="307"/>
    </location>
</feature>
<feature type="transmembrane region" description="Helical" evidence="6">
    <location>
        <begin position="58"/>
        <end position="80"/>
    </location>
</feature>
<organism evidence="8 9">
    <name type="scientific">Cryptosporangium japonicum</name>
    <dbReference type="NCBI Taxonomy" id="80872"/>
    <lineage>
        <taxon>Bacteria</taxon>
        <taxon>Bacillati</taxon>
        <taxon>Actinomycetota</taxon>
        <taxon>Actinomycetes</taxon>
        <taxon>Cryptosporangiales</taxon>
        <taxon>Cryptosporangiaceae</taxon>
        <taxon>Cryptosporangium</taxon>
    </lineage>
</organism>
<dbReference type="EMBL" id="BAAAGX010000023">
    <property type="protein sequence ID" value="GAA0264656.1"/>
    <property type="molecule type" value="Genomic_DNA"/>
</dbReference>
<evidence type="ECO:0000313" key="8">
    <source>
        <dbReference type="EMBL" id="GAA0264656.1"/>
    </source>
</evidence>
<dbReference type="Proteomes" id="UP001500967">
    <property type="component" value="Unassembled WGS sequence"/>
</dbReference>
<dbReference type="SUPFAM" id="SSF103473">
    <property type="entry name" value="MFS general substrate transporter"/>
    <property type="match status" value="1"/>
</dbReference>
<feature type="transmembrane region" description="Helical" evidence="6">
    <location>
        <begin position="87"/>
        <end position="109"/>
    </location>
</feature>
<keyword evidence="3 6" id="KW-0812">Transmembrane</keyword>
<dbReference type="InterPro" id="IPR036259">
    <property type="entry name" value="MFS_trans_sf"/>
</dbReference>
<dbReference type="InterPro" id="IPR050189">
    <property type="entry name" value="MFS_Efflux_Transporters"/>
</dbReference>
<dbReference type="Pfam" id="PF07690">
    <property type="entry name" value="MFS_1"/>
    <property type="match status" value="1"/>
</dbReference>
<dbReference type="PROSITE" id="PS50850">
    <property type="entry name" value="MFS"/>
    <property type="match status" value="1"/>
</dbReference>
<feature type="transmembrane region" description="Helical" evidence="6">
    <location>
        <begin position="158"/>
        <end position="178"/>
    </location>
</feature>
<dbReference type="Gene3D" id="1.20.1250.20">
    <property type="entry name" value="MFS general substrate transporter like domains"/>
    <property type="match status" value="2"/>
</dbReference>
<feature type="transmembrane region" description="Helical" evidence="6">
    <location>
        <begin position="247"/>
        <end position="268"/>
    </location>
</feature>
<feature type="domain" description="Major facilitator superfamily (MFS) profile" evidence="7">
    <location>
        <begin position="1"/>
        <end position="334"/>
    </location>
</feature>
<keyword evidence="5 6" id="KW-0472">Membrane</keyword>
<keyword evidence="4 6" id="KW-1133">Transmembrane helix</keyword>
<evidence type="ECO:0000256" key="4">
    <source>
        <dbReference type="ARBA" id="ARBA00022989"/>
    </source>
</evidence>
<comment type="subcellular location">
    <subcellularLocation>
        <location evidence="1">Cell membrane</location>
        <topology evidence="1">Multi-pass membrane protein</topology>
    </subcellularLocation>
</comment>
<sequence length="359" mass="36616">MLVTAYGLVVVTTSLPLAALTRRWPPKQVLVVLLGLLVVTTLVSALATAYWVLLGARLLTALSQALFWSIVTPTAAALFSERFRGRAISALSGGSSLAAVLGVPIGAWLGQQAGWSSAFLAVSVLSLLLLVLVALLLPLSPASATSAARGTEPDAGRFWVIIGATTLVVTGSFVAFTYITEYLTGVNGFAPETIGPLLFVRGLAGVIGVVIVGLVVDRGIWPTMLVMVVLQAVSLALHYVSGDVTSVAVVAVALGGLALSGWASALGVRVLQVAPGASVLASAGTATAFNLGITAGALLGGVFLPLVGVRSTALIGTLLTLGALGLLLAEPALSSVRRSSVRRGAGVEELRQLVLRPDR</sequence>
<dbReference type="PANTHER" id="PTHR43124">
    <property type="entry name" value="PURINE EFFLUX PUMP PBUE"/>
    <property type="match status" value="1"/>
</dbReference>